<dbReference type="InterPro" id="IPR025535">
    <property type="entry name" value="DUF4421"/>
</dbReference>
<proteinExistence type="predicted"/>
<protein>
    <recommendedName>
        <fullName evidence="4">DUF4421 domain-containing protein</fullName>
    </recommendedName>
</protein>
<name>A0A1M6W3Y5_XYLRU</name>
<dbReference type="EMBL" id="FRBD01000015">
    <property type="protein sequence ID" value="SHK88296.1"/>
    <property type="molecule type" value="Genomic_DNA"/>
</dbReference>
<feature type="chain" id="PRO_5012500435" description="DUF4421 domain-containing protein" evidence="1">
    <location>
        <begin position="19"/>
        <end position="386"/>
    </location>
</feature>
<dbReference type="Proteomes" id="UP000184130">
    <property type="component" value="Unassembled WGS sequence"/>
</dbReference>
<accession>A0A1M6W3Y5</accession>
<dbReference type="OrthoDB" id="975269at2"/>
<reference evidence="2 3" key="1">
    <citation type="submission" date="2016-11" db="EMBL/GenBank/DDBJ databases">
        <authorList>
            <person name="Jaros S."/>
            <person name="Januszkiewicz K."/>
            <person name="Wedrychowicz H."/>
        </authorList>
    </citation>
    <scope>NUCLEOTIDE SEQUENCE [LARGE SCALE GENOMIC DNA]</scope>
    <source>
        <strain evidence="2 3">KHT3</strain>
    </source>
</reference>
<dbReference type="RefSeq" id="WP_073209167.1">
    <property type="nucleotide sequence ID" value="NZ_FRBD01000015.1"/>
</dbReference>
<feature type="signal peptide" evidence="1">
    <location>
        <begin position="1"/>
        <end position="18"/>
    </location>
</feature>
<organism evidence="2 3">
    <name type="scientific">Xylanibacter ruminicola</name>
    <name type="common">Prevotella ruminicola</name>
    <dbReference type="NCBI Taxonomy" id="839"/>
    <lineage>
        <taxon>Bacteria</taxon>
        <taxon>Pseudomonadati</taxon>
        <taxon>Bacteroidota</taxon>
        <taxon>Bacteroidia</taxon>
        <taxon>Bacteroidales</taxon>
        <taxon>Prevotellaceae</taxon>
        <taxon>Xylanibacter</taxon>
    </lineage>
</organism>
<evidence type="ECO:0008006" key="4">
    <source>
        <dbReference type="Google" id="ProtNLM"/>
    </source>
</evidence>
<evidence type="ECO:0000313" key="3">
    <source>
        <dbReference type="Proteomes" id="UP000184130"/>
    </source>
</evidence>
<sequence>MKKSIILIALLCSIHASAQPVIVKKVMQFLDTMCVNGLDHRYIDAPQKPWQIMVQGNVNQTDLKMESTIDGGYLFGDVKGNMQWEPRVRTAVSSYVGLWAGYRGYGLGYSVNVGGDKGSIFKIGATGGAYGVNLRIHKFKTDEPSVKYRYTDVSGQQMDGGGTFDLLDAMDVKTVTLDAYYLFNRKRFSYCAAYDQSVFQKRSAGSFMVGAMYYNSRISYDEGMNADFILMMGDIGKIKQTQFSIGPGYAYNFVPCKGLLISALAMPMVTLYNRLDVWYYNSNLREAIVDDIDNPEPTEPDFDYTDYRIYPSEGPQKITRPETKDYKDTTHGKISLTFDARLSLTYNFGDWFINAYAQLYRFPFKYDSTTGNLNDWFVNACFGIRL</sequence>
<evidence type="ECO:0000256" key="1">
    <source>
        <dbReference type="SAM" id="SignalP"/>
    </source>
</evidence>
<keyword evidence="1" id="KW-0732">Signal</keyword>
<dbReference type="Pfam" id="PF14391">
    <property type="entry name" value="DUF4421"/>
    <property type="match status" value="1"/>
</dbReference>
<evidence type="ECO:0000313" key="2">
    <source>
        <dbReference type="EMBL" id="SHK88296.1"/>
    </source>
</evidence>
<dbReference type="AlphaFoldDB" id="A0A1M6W3Y5"/>
<gene>
    <name evidence="2" type="ORF">SAMN05216463_11531</name>
</gene>